<organism evidence="4 5">
    <name type="scientific">Aaosphaeria arxii CBS 175.79</name>
    <dbReference type="NCBI Taxonomy" id="1450172"/>
    <lineage>
        <taxon>Eukaryota</taxon>
        <taxon>Fungi</taxon>
        <taxon>Dikarya</taxon>
        <taxon>Ascomycota</taxon>
        <taxon>Pezizomycotina</taxon>
        <taxon>Dothideomycetes</taxon>
        <taxon>Pleosporomycetidae</taxon>
        <taxon>Pleosporales</taxon>
        <taxon>Pleosporales incertae sedis</taxon>
        <taxon>Aaosphaeria</taxon>
    </lineage>
</organism>
<dbReference type="InterPro" id="IPR019251">
    <property type="entry name" value="DUF2231_TM"/>
</dbReference>
<feature type="transmembrane region" description="Helical" evidence="1">
    <location>
        <begin position="133"/>
        <end position="156"/>
    </location>
</feature>
<dbReference type="GeneID" id="54283895"/>
<dbReference type="RefSeq" id="XP_033389276.1">
    <property type="nucleotide sequence ID" value="XM_033526498.1"/>
</dbReference>
<accession>A0A6A5Y7D0</accession>
<proteinExistence type="predicted"/>
<name>A0A6A5Y7D0_9PLEO</name>
<feature type="signal peptide" evidence="2">
    <location>
        <begin position="1"/>
        <end position="29"/>
    </location>
</feature>
<keyword evidence="1" id="KW-0812">Transmembrane</keyword>
<dbReference type="OrthoDB" id="2580011at2759"/>
<evidence type="ECO:0000259" key="3">
    <source>
        <dbReference type="Pfam" id="PF09990"/>
    </source>
</evidence>
<evidence type="ECO:0000256" key="2">
    <source>
        <dbReference type="SAM" id="SignalP"/>
    </source>
</evidence>
<evidence type="ECO:0000313" key="4">
    <source>
        <dbReference type="EMBL" id="KAF2020937.1"/>
    </source>
</evidence>
<feature type="chain" id="PRO_5025474134" description="DUF2231 domain-containing protein" evidence="2">
    <location>
        <begin position="30"/>
        <end position="173"/>
    </location>
</feature>
<dbReference type="EMBL" id="ML978066">
    <property type="protein sequence ID" value="KAF2020937.1"/>
    <property type="molecule type" value="Genomic_DNA"/>
</dbReference>
<dbReference type="Pfam" id="PF09990">
    <property type="entry name" value="DUF2231"/>
    <property type="match status" value="1"/>
</dbReference>
<gene>
    <name evidence="4" type="ORF">BU24DRAFT_416595</name>
</gene>
<feature type="transmembrane region" description="Helical" evidence="1">
    <location>
        <begin position="62"/>
        <end position="86"/>
    </location>
</feature>
<protein>
    <recommendedName>
        <fullName evidence="3">DUF2231 domain-containing protein</fullName>
    </recommendedName>
</protein>
<evidence type="ECO:0000256" key="1">
    <source>
        <dbReference type="SAM" id="Phobius"/>
    </source>
</evidence>
<keyword evidence="1" id="KW-1133">Transmembrane helix</keyword>
<evidence type="ECO:0000313" key="5">
    <source>
        <dbReference type="Proteomes" id="UP000799778"/>
    </source>
</evidence>
<keyword evidence="1" id="KW-0472">Membrane</keyword>
<dbReference type="AlphaFoldDB" id="A0A6A5Y7D0"/>
<reference evidence="4" key="1">
    <citation type="journal article" date="2020" name="Stud. Mycol.">
        <title>101 Dothideomycetes genomes: a test case for predicting lifestyles and emergence of pathogens.</title>
        <authorList>
            <person name="Haridas S."/>
            <person name="Albert R."/>
            <person name="Binder M."/>
            <person name="Bloem J."/>
            <person name="Labutti K."/>
            <person name="Salamov A."/>
            <person name="Andreopoulos B."/>
            <person name="Baker S."/>
            <person name="Barry K."/>
            <person name="Bills G."/>
            <person name="Bluhm B."/>
            <person name="Cannon C."/>
            <person name="Castanera R."/>
            <person name="Culley D."/>
            <person name="Daum C."/>
            <person name="Ezra D."/>
            <person name="Gonzalez J."/>
            <person name="Henrissat B."/>
            <person name="Kuo A."/>
            <person name="Liang C."/>
            <person name="Lipzen A."/>
            <person name="Lutzoni F."/>
            <person name="Magnuson J."/>
            <person name="Mondo S."/>
            <person name="Nolan M."/>
            <person name="Ohm R."/>
            <person name="Pangilinan J."/>
            <person name="Park H.-J."/>
            <person name="Ramirez L."/>
            <person name="Alfaro M."/>
            <person name="Sun H."/>
            <person name="Tritt A."/>
            <person name="Yoshinaga Y."/>
            <person name="Zwiers L.-H."/>
            <person name="Turgeon B."/>
            <person name="Goodwin S."/>
            <person name="Spatafora J."/>
            <person name="Crous P."/>
            <person name="Grigoriev I."/>
        </authorList>
    </citation>
    <scope>NUCLEOTIDE SEQUENCE</scope>
    <source>
        <strain evidence="4">CBS 175.79</strain>
    </source>
</reference>
<keyword evidence="5" id="KW-1185">Reference proteome</keyword>
<dbReference type="Proteomes" id="UP000799778">
    <property type="component" value="Unassembled WGS sequence"/>
</dbReference>
<sequence>MSNHPVHPATVHFPIAFTLLAGFLDTVYAASANPLTSKFVNSTIKTLDIQLAPATFPILSHYVTLLILITSAPAVVSGALELMPVIKRDGFGSKKAKAGILHAVVNDLTVFGAAYNFWTRRQKIGFVPSETNLLISILIAIPATLFAAYLGGQLVYQYGMGIGRGQTKSKKAQ</sequence>
<feature type="transmembrane region" description="Helical" evidence="1">
    <location>
        <begin position="98"/>
        <end position="118"/>
    </location>
</feature>
<feature type="domain" description="DUF2231" evidence="3">
    <location>
        <begin position="4"/>
        <end position="162"/>
    </location>
</feature>
<keyword evidence="2" id="KW-0732">Signal</keyword>